<organism evidence="5 6">
    <name type="scientific">Chelatococcus reniformis</name>
    <dbReference type="NCBI Taxonomy" id="1494448"/>
    <lineage>
        <taxon>Bacteria</taxon>
        <taxon>Pseudomonadati</taxon>
        <taxon>Pseudomonadota</taxon>
        <taxon>Alphaproteobacteria</taxon>
        <taxon>Hyphomicrobiales</taxon>
        <taxon>Chelatococcaceae</taxon>
        <taxon>Chelatococcus</taxon>
    </lineage>
</organism>
<dbReference type="Gene3D" id="3.40.50.2300">
    <property type="match status" value="2"/>
</dbReference>
<dbReference type="Proteomes" id="UP000637002">
    <property type="component" value="Unassembled WGS sequence"/>
</dbReference>
<evidence type="ECO:0000256" key="2">
    <source>
        <dbReference type="ARBA" id="ARBA00022729"/>
    </source>
</evidence>
<reference evidence="5" key="1">
    <citation type="journal article" date="2014" name="Int. J. Syst. Evol. Microbiol.">
        <title>Complete genome sequence of Corynebacterium casei LMG S-19264T (=DSM 44701T), isolated from a smear-ripened cheese.</title>
        <authorList>
            <consortium name="US DOE Joint Genome Institute (JGI-PGF)"/>
            <person name="Walter F."/>
            <person name="Albersmeier A."/>
            <person name="Kalinowski J."/>
            <person name="Ruckert C."/>
        </authorList>
    </citation>
    <scope>NUCLEOTIDE SEQUENCE</scope>
    <source>
        <strain evidence="5">CGMCC 1.12919</strain>
    </source>
</reference>
<accession>A0A916XPE7</accession>
<dbReference type="PANTHER" id="PTHR47235:SF1">
    <property type="entry name" value="BLR6548 PROTEIN"/>
    <property type="match status" value="1"/>
</dbReference>
<dbReference type="PROSITE" id="PS51257">
    <property type="entry name" value="PROKAR_LIPOPROTEIN"/>
    <property type="match status" value="1"/>
</dbReference>
<keyword evidence="2 3" id="KW-0732">Signal</keyword>
<dbReference type="CDD" id="cd06343">
    <property type="entry name" value="PBP1_ABC_ligand_binding-like"/>
    <property type="match status" value="1"/>
</dbReference>
<feature type="chain" id="PRO_5037181775" evidence="3">
    <location>
        <begin position="23"/>
        <end position="396"/>
    </location>
</feature>
<gene>
    <name evidence="5" type="ORF">GCM10010994_54010</name>
</gene>
<sequence>MKLRVGAAVVVAVACAAAGAFAAEKKYSTGASDTEVRIGHTTAYSGPVSAFGAAGRTLVGYYNMINAAGGINGRQIKIISLDDAYSPPKAVEQTRKLVEQDEVLAIYGVSGSPTNAATQKYLNGKGVPQLLIATGAAKFNNPKAFPWTMPFWPTYAVEQKTYVDYIRKAKPGAKIAVLYANDDYGKDHLAGVVAALQGVKDATLVAQASYESSDATIDSQILALKSSGADVFISATTPKFAAQAIRKIKELGWNPLQFVANASSSVSAVLEPAGLDNSKGVITGAFLKLPSDPRWSTDKEVQDYLAFMKKWNPQDNPFDFYATVAYANAGMLHHVLKTAGDDLTRENLMRVVGNIDDVHVPLHLSSIVLKTTPEDFSAFRTLQLQRFDGKHWVDID</sequence>
<evidence type="ECO:0000313" key="5">
    <source>
        <dbReference type="EMBL" id="GGC89356.1"/>
    </source>
</evidence>
<reference evidence="5" key="2">
    <citation type="submission" date="2020-09" db="EMBL/GenBank/DDBJ databases">
        <authorList>
            <person name="Sun Q."/>
            <person name="Zhou Y."/>
        </authorList>
    </citation>
    <scope>NUCLEOTIDE SEQUENCE</scope>
    <source>
        <strain evidence="5">CGMCC 1.12919</strain>
    </source>
</reference>
<dbReference type="InterPro" id="IPR028082">
    <property type="entry name" value="Peripla_BP_I"/>
</dbReference>
<dbReference type="RefSeq" id="WP_188612284.1">
    <property type="nucleotide sequence ID" value="NZ_BMGG01000011.1"/>
</dbReference>
<evidence type="ECO:0000313" key="6">
    <source>
        <dbReference type="Proteomes" id="UP000637002"/>
    </source>
</evidence>
<feature type="signal peptide" evidence="3">
    <location>
        <begin position="1"/>
        <end position="22"/>
    </location>
</feature>
<name>A0A916XPE7_9HYPH</name>
<comment type="caution">
    <text evidence="5">The sequence shown here is derived from an EMBL/GenBank/DDBJ whole genome shotgun (WGS) entry which is preliminary data.</text>
</comment>
<protein>
    <submittedName>
        <fullName evidence="5">Branched-chain amino acid ABC transporter substrate-binding protein</fullName>
    </submittedName>
</protein>
<dbReference type="EMBL" id="BMGG01000011">
    <property type="protein sequence ID" value="GGC89356.1"/>
    <property type="molecule type" value="Genomic_DNA"/>
</dbReference>
<dbReference type="Pfam" id="PF13458">
    <property type="entry name" value="Peripla_BP_6"/>
    <property type="match status" value="1"/>
</dbReference>
<dbReference type="AlphaFoldDB" id="A0A916XPE7"/>
<comment type="similarity">
    <text evidence="1">Belongs to the leucine-binding protein family.</text>
</comment>
<evidence type="ECO:0000256" key="1">
    <source>
        <dbReference type="ARBA" id="ARBA00010062"/>
    </source>
</evidence>
<dbReference type="InterPro" id="IPR028081">
    <property type="entry name" value="Leu-bd"/>
</dbReference>
<proteinExistence type="inferred from homology"/>
<evidence type="ECO:0000259" key="4">
    <source>
        <dbReference type="Pfam" id="PF13458"/>
    </source>
</evidence>
<feature type="domain" description="Leucine-binding protein" evidence="4">
    <location>
        <begin position="35"/>
        <end position="351"/>
    </location>
</feature>
<evidence type="ECO:0000256" key="3">
    <source>
        <dbReference type="SAM" id="SignalP"/>
    </source>
</evidence>
<dbReference type="SUPFAM" id="SSF53822">
    <property type="entry name" value="Periplasmic binding protein-like I"/>
    <property type="match status" value="1"/>
</dbReference>
<keyword evidence="6" id="KW-1185">Reference proteome</keyword>
<dbReference type="PANTHER" id="PTHR47235">
    <property type="entry name" value="BLR6548 PROTEIN"/>
    <property type="match status" value="1"/>
</dbReference>